<feature type="transmembrane region" description="Helical" evidence="10">
    <location>
        <begin position="434"/>
        <end position="453"/>
    </location>
</feature>
<dbReference type="Proteomes" id="UP001295684">
    <property type="component" value="Unassembled WGS sequence"/>
</dbReference>
<dbReference type="Pfam" id="PF00233">
    <property type="entry name" value="PDEase_I"/>
    <property type="match status" value="1"/>
</dbReference>
<feature type="binding site" evidence="8">
    <location>
        <position position="813"/>
    </location>
    <ligand>
        <name>Zn(2+)</name>
        <dbReference type="ChEBI" id="CHEBI:29105"/>
        <label>1</label>
    </ligand>
</feature>
<keyword evidence="6 10" id="KW-0472">Membrane</keyword>
<comment type="subcellular location">
    <subcellularLocation>
        <location evidence="1">Membrane</location>
        <topology evidence="1">Multi-pass membrane protein</topology>
    </subcellularLocation>
</comment>
<dbReference type="PRINTS" id="PR00387">
    <property type="entry name" value="PDIESTERASE1"/>
</dbReference>
<keyword evidence="13" id="KW-1185">Reference proteome</keyword>
<name>A0AAD1Y3A7_EUPCR</name>
<protein>
    <recommendedName>
        <fullName evidence="9">Phosphodiesterase</fullName>
        <ecNumber evidence="9">3.1.4.-</ecNumber>
    </recommendedName>
</protein>
<comment type="similarity">
    <text evidence="9">Belongs to the cyclic nucleotide phosphodiesterase family.</text>
</comment>
<evidence type="ECO:0000256" key="4">
    <source>
        <dbReference type="ARBA" id="ARBA00022801"/>
    </source>
</evidence>
<evidence type="ECO:0000256" key="2">
    <source>
        <dbReference type="ARBA" id="ARBA00022692"/>
    </source>
</evidence>
<dbReference type="Pfam" id="PF00520">
    <property type="entry name" value="Ion_trans"/>
    <property type="match status" value="1"/>
</dbReference>
<evidence type="ECO:0000256" key="6">
    <source>
        <dbReference type="ARBA" id="ARBA00023136"/>
    </source>
</evidence>
<dbReference type="PANTHER" id="PTHR11347">
    <property type="entry name" value="CYCLIC NUCLEOTIDE PHOSPHODIESTERASE"/>
    <property type="match status" value="1"/>
</dbReference>
<dbReference type="GO" id="GO:0046872">
    <property type="term" value="F:metal ion binding"/>
    <property type="evidence" value="ECO:0007669"/>
    <property type="project" value="UniProtKB-KW"/>
</dbReference>
<dbReference type="CDD" id="cd00077">
    <property type="entry name" value="HDc"/>
    <property type="match status" value="1"/>
</dbReference>
<dbReference type="PROSITE" id="PS51845">
    <property type="entry name" value="PDEASE_I_2"/>
    <property type="match status" value="1"/>
</dbReference>
<dbReference type="InterPro" id="IPR002073">
    <property type="entry name" value="PDEase_catalytic_dom"/>
</dbReference>
<feature type="transmembrane region" description="Helical" evidence="10">
    <location>
        <begin position="224"/>
        <end position="247"/>
    </location>
</feature>
<sequence>MWAYEFAKKKTRYKVSSLKSFLKVNHDLPKVWFEEDEVPPPLRTNFILRVCKFLTMLCLLIIFTYVMIDFQDKDYQDMCNRRKECYNYCNRDFFPDLKCQEVTGITLIYRGNAYSKFFAYPVPTNTTNFDICNGFKEDNIRYHFISHLNRQARINTCFDYCSAGVGSDNNFISDGRPLCSSLTISEQSQLLCLYPEESCEYTVIDSEEVLLGDGKNVISFSPLIGFYAMIIMSPIYFIFEILCILLARMNVDNQNSLGQSSKVMAFQVFMTCIFVITLITAIHHILMTHEHGRPNLLWLTFLFAFILDQIKTFIILVLIWYILIKRCGYLAQNEIEFKVVEDPQSLKDEKFLPAFKEMLMKFLESSYFENSSFLLVGIYTIFILYWLAIQDILNLLTTDTLSIIDIVFTILFLVEIIVKTFASNCRYLLDKFNLLDALIVMISFVLNLIGIVAKGLGVLRLIRVGVITVRRITGKETIDPEGGVMKVMRQIESLPQLSPALKKECTWAIEIIENNKLYDINLEMNNNDKNLEMEAKRWLHLASDVSNDTSLWFERDLDDFLKEIHREIEEDHNKQEEDDEKIKGILDLPTRKWNRLVKMLDHFDDFNFDIFKYYEILGDSTLPHFSFRIFHKYSLLEKFNISENHFKQLCTKIHDSFYDKSIYHSPMLTIQTTHTFYYLIRKGKIMVHISDLILMAGLIASLIHDVGHPGVTNSFLISTKHSKAIRYNDTNVLENHHCALGFKLLMDPQNDILETLSEAQSWNVRQIIINMILATDISSHFEQLLAIQTNKKFPEDNKKDKQALMNILLYASDHAIPCMPSMYYFKWMVEQMEEFYQQGDIERKLGCRITPFFDRTTSNPFLFQRGYIDVIVRPIFTTMTQFMPQIKEELIDFGLEKNKDIIEEKLNKIKL</sequence>
<feature type="binding site" evidence="8">
    <location>
        <position position="705"/>
    </location>
    <ligand>
        <name>Zn(2+)</name>
        <dbReference type="ChEBI" id="CHEBI:29105"/>
        <label>2</label>
    </ligand>
</feature>
<evidence type="ECO:0000256" key="10">
    <source>
        <dbReference type="SAM" id="Phobius"/>
    </source>
</evidence>
<reference evidence="12" key="1">
    <citation type="submission" date="2023-07" db="EMBL/GenBank/DDBJ databases">
        <authorList>
            <consortium name="AG Swart"/>
            <person name="Singh M."/>
            <person name="Singh A."/>
            <person name="Seah K."/>
            <person name="Emmerich C."/>
        </authorList>
    </citation>
    <scope>NUCLEOTIDE SEQUENCE</scope>
    <source>
        <strain evidence="12">DP1</strain>
    </source>
</reference>
<dbReference type="GO" id="GO:0016020">
    <property type="term" value="C:membrane"/>
    <property type="evidence" value="ECO:0007669"/>
    <property type="project" value="UniProtKB-SubCell"/>
</dbReference>
<evidence type="ECO:0000256" key="9">
    <source>
        <dbReference type="RuleBase" id="RU363067"/>
    </source>
</evidence>
<dbReference type="GO" id="GO:0007165">
    <property type="term" value="P:signal transduction"/>
    <property type="evidence" value="ECO:0007669"/>
    <property type="project" value="InterPro"/>
</dbReference>
<dbReference type="EMBL" id="CAMPGE010026336">
    <property type="protein sequence ID" value="CAI2384030.1"/>
    <property type="molecule type" value="Genomic_DNA"/>
</dbReference>
<feature type="transmembrane region" description="Helical" evidence="10">
    <location>
        <begin position="268"/>
        <end position="286"/>
    </location>
</feature>
<keyword evidence="3 8" id="KW-0479">Metal-binding</keyword>
<dbReference type="InterPro" id="IPR023174">
    <property type="entry name" value="PDEase_CS"/>
</dbReference>
<dbReference type="Gene3D" id="1.10.1300.10">
    <property type="entry name" value="3'5'-cyclic nucleotide phosphodiesterase, catalytic domain"/>
    <property type="match status" value="1"/>
</dbReference>
<dbReference type="InterPro" id="IPR003607">
    <property type="entry name" value="HD/PDEase_dom"/>
</dbReference>
<dbReference type="InterPro" id="IPR036971">
    <property type="entry name" value="PDEase_catalytic_dom_sf"/>
</dbReference>
<gene>
    <name evidence="12" type="ORF">ECRASSUSDP1_LOCUS25549</name>
</gene>
<evidence type="ECO:0000256" key="8">
    <source>
        <dbReference type="PIRSR" id="PIRSR623088-3"/>
    </source>
</evidence>
<dbReference type="Gene3D" id="1.20.120.350">
    <property type="entry name" value="Voltage-gated potassium channels. Chain C"/>
    <property type="match status" value="1"/>
</dbReference>
<feature type="transmembrane region" description="Helical" evidence="10">
    <location>
        <begin position="46"/>
        <end position="68"/>
    </location>
</feature>
<feature type="transmembrane region" description="Helical" evidence="10">
    <location>
        <begin position="367"/>
        <end position="389"/>
    </location>
</feature>
<feature type="transmembrane region" description="Helical" evidence="10">
    <location>
        <begin position="401"/>
        <end position="422"/>
    </location>
</feature>
<dbReference type="EC" id="3.1.4.-" evidence="9"/>
<evidence type="ECO:0000256" key="3">
    <source>
        <dbReference type="ARBA" id="ARBA00022723"/>
    </source>
</evidence>
<accession>A0AAD1Y3A7</accession>
<comment type="cofactor">
    <cofactor evidence="9">
        <name>a divalent metal cation</name>
        <dbReference type="ChEBI" id="CHEBI:60240"/>
    </cofactor>
    <text evidence="9">Binds 2 divalent metal cations per subunit. Site 1 may preferentially bind zinc ions, while site 2 has a preference for magnesium and/or manganese ions.</text>
</comment>
<evidence type="ECO:0000259" key="11">
    <source>
        <dbReference type="PROSITE" id="PS51845"/>
    </source>
</evidence>
<dbReference type="InterPro" id="IPR023088">
    <property type="entry name" value="PDEase"/>
</dbReference>
<feature type="active site" description="Proton donor" evidence="7">
    <location>
        <position position="664"/>
    </location>
</feature>
<dbReference type="PROSITE" id="PS00126">
    <property type="entry name" value="PDEASE_I_1"/>
    <property type="match status" value="1"/>
</dbReference>
<keyword evidence="2 10" id="KW-0812">Transmembrane</keyword>
<feature type="binding site" evidence="8">
    <location>
        <position position="705"/>
    </location>
    <ligand>
        <name>Zn(2+)</name>
        <dbReference type="ChEBI" id="CHEBI:29105"/>
        <label>1</label>
    </ligand>
</feature>
<dbReference type="GO" id="GO:0004114">
    <property type="term" value="F:3',5'-cyclic-nucleotide phosphodiesterase activity"/>
    <property type="evidence" value="ECO:0007669"/>
    <property type="project" value="InterPro"/>
</dbReference>
<evidence type="ECO:0000313" key="13">
    <source>
        <dbReference type="Proteomes" id="UP001295684"/>
    </source>
</evidence>
<keyword evidence="4 9" id="KW-0378">Hydrolase</keyword>
<evidence type="ECO:0000256" key="7">
    <source>
        <dbReference type="PIRSR" id="PIRSR623088-1"/>
    </source>
</evidence>
<proteinExistence type="inferred from homology"/>
<keyword evidence="5 10" id="KW-1133">Transmembrane helix</keyword>
<dbReference type="SUPFAM" id="SSF109604">
    <property type="entry name" value="HD-domain/PDEase-like"/>
    <property type="match status" value="1"/>
</dbReference>
<evidence type="ECO:0000256" key="5">
    <source>
        <dbReference type="ARBA" id="ARBA00022989"/>
    </source>
</evidence>
<feature type="domain" description="PDEase" evidence="11">
    <location>
        <begin position="574"/>
        <end position="909"/>
    </location>
</feature>
<dbReference type="InterPro" id="IPR027359">
    <property type="entry name" value="Volt_channel_dom_sf"/>
</dbReference>
<feature type="transmembrane region" description="Helical" evidence="10">
    <location>
        <begin position="298"/>
        <end position="323"/>
    </location>
</feature>
<feature type="binding site" evidence="8">
    <location>
        <position position="704"/>
    </location>
    <ligand>
        <name>Zn(2+)</name>
        <dbReference type="ChEBI" id="CHEBI:29105"/>
        <label>1</label>
    </ligand>
</feature>
<dbReference type="AlphaFoldDB" id="A0AAD1Y3A7"/>
<organism evidence="12 13">
    <name type="scientific">Euplotes crassus</name>
    <dbReference type="NCBI Taxonomy" id="5936"/>
    <lineage>
        <taxon>Eukaryota</taxon>
        <taxon>Sar</taxon>
        <taxon>Alveolata</taxon>
        <taxon>Ciliophora</taxon>
        <taxon>Intramacronucleata</taxon>
        <taxon>Spirotrichea</taxon>
        <taxon>Hypotrichia</taxon>
        <taxon>Euplotida</taxon>
        <taxon>Euplotidae</taxon>
        <taxon>Moneuplotes</taxon>
    </lineage>
</organism>
<evidence type="ECO:0000313" key="12">
    <source>
        <dbReference type="EMBL" id="CAI2384030.1"/>
    </source>
</evidence>
<comment type="caution">
    <text evidence="12">The sequence shown here is derived from an EMBL/GenBank/DDBJ whole genome shotgun (WGS) entry which is preliminary data.</text>
</comment>
<dbReference type="InterPro" id="IPR005821">
    <property type="entry name" value="Ion_trans_dom"/>
</dbReference>
<evidence type="ECO:0000256" key="1">
    <source>
        <dbReference type="ARBA" id="ARBA00004141"/>
    </source>
</evidence>